<sequence length="362" mass="39438">MSGIKSSVIGYPPVWDLDHTHIVCVTLACSLHPSSELQSSTQILPTSEISDVSRGSNLRVGPGVATFGLAIRLDIIDVRYRKLLSYGVHLNGSGEVDSIGLAMNPRPVGVRATISPPSLVPWVDWGRSHGDHRPGLEPLCWRLCDDFAARVVTESDMIVVGCGATRSPPDGMSCLELTLAVFSVCDDFAARRLSQRECGRLLSSQCADYPQMIDSKPSRVVSYDRLFPWVAVPTGNHGVGSHPTLFWGFQVVRVRRGGARRGRSSVDSAPPQRPRLCPRTKESPVRSAVCCRRRGPVQIGGCGKIGGVGDRTHWELYLYSSHPTLLQGLTRAYRQLIVERFCLFGVRSACPNPTKLVAGRGA</sequence>
<feature type="region of interest" description="Disordered" evidence="1">
    <location>
        <begin position="260"/>
        <end position="279"/>
    </location>
</feature>
<evidence type="ECO:0000256" key="1">
    <source>
        <dbReference type="SAM" id="MobiDB-lite"/>
    </source>
</evidence>
<gene>
    <name evidence="2" type="ORF">CB5_LOCUS13104</name>
</gene>
<evidence type="ECO:0000313" key="2">
    <source>
        <dbReference type="EMBL" id="CAD1829893.1"/>
    </source>
</evidence>
<accession>A0A6V7PGN2</accession>
<protein>
    <submittedName>
        <fullName evidence="2">Uncharacterized protein</fullName>
    </submittedName>
</protein>
<proteinExistence type="predicted"/>
<dbReference type="PROSITE" id="PS51257">
    <property type="entry name" value="PROKAR_LIPOPROTEIN"/>
    <property type="match status" value="1"/>
</dbReference>
<organism evidence="2">
    <name type="scientific">Ananas comosus var. bracteatus</name>
    <name type="common">red pineapple</name>
    <dbReference type="NCBI Taxonomy" id="296719"/>
    <lineage>
        <taxon>Eukaryota</taxon>
        <taxon>Viridiplantae</taxon>
        <taxon>Streptophyta</taxon>
        <taxon>Embryophyta</taxon>
        <taxon>Tracheophyta</taxon>
        <taxon>Spermatophyta</taxon>
        <taxon>Magnoliopsida</taxon>
        <taxon>Liliopsida</taxon>
        <taxon>Poales</taxon>
        <taxon>Bromeliaceae</taxon>
        <taxon>Bromelioideae</taxon>
        <taxon>Ananas</taxon>
    </lineage>
</organism>
<dbReference type="EMBL" id="LR862130">
    <property type="protein sequence ID" value="CAD1829893.1"/>
    <property type="molecule type" value="Genomic_DNA"/>
</dbReference>
<reference evidence="2" key="1">
    <citation type="submission" date="2020-07" db="EMBL/GenBank/DDBJ databases">
        <authorList>
            <person name="Lin J."/>
        </authorList>
    </citation>
    <scope>NUCLEOTIDE SEQUENCE</scope>
</reference>
<name>A0A6V7PGN2_ANACO</name>
<dbReference type="AlphaFoldDB" id="A0A6V7PGN2"/>